<protein>
    <submittedName>
        <fullName evidence="2">Uncharacterized protein</fullName>
    </submittedName>
</protein>
<organism evidence="2">
    <name type="scientific">Arundo donax</name>
    <name type="common">Giant reed</name>
    <name type="synonym">Donax arundinaceus</name>
    <dbReference type="NCBI Taxonomy" id="35708"/>
    <lineage>
        <taxon>Eukaryota</taxon>
        <taxon>Viridiplantae</taxon>
        <taxon>Streptophyta</taxon>
        <taxon>Embryophyta</taxon>
        <taxon>Tracheophyta</taxon>
        <taxon>Spermatophyta</taxon>
        <taxon>Magnoliopsida</taxon>
        <taxon>Liliopsida</taxon>
        <taxon>Poales</taxon>
        <taxon>Poaceae</taxon>
        <taxon>PACMAD clade</taxon>
        <taxon>Arundinoideae</taxon>
        <taxon>Arundineae</taxon>
        <taxon>Arundo</taxon>
    </lineage>
</organism>
<reference evidence="2" key="2">
    <citation type="journal article" date="2015" name="Data Brief">
        <title>Shoot transcriptome of the giant reed, Arundo donax.</title>
        <authorList>
            <person name="Barrero R.A."/>
            <person name="Guerrero F.D."/>
            <person name="Moolhuijzen P."/>
            <person name="Goolsby J.A."/>
            <person name="Tidwell J."/>
            <person name="Bellgard S.E."/>
            <person name="Bellgard M.I."/>
        </authorList>
    </citation>
    <scope>NUCLEOTIDE SEQUENCE</scope>
    <source>
        <tissue evidence="2">Shoot tissue taken approximately 20 cm above the soil surface</tissue>
    </source>
</reference>
<feature type="compositionally biased region" description="Basic residues" evidence="1">
    <location>
        <begin position="66"/>
        <end position="75"/>
    </location>
</feature>
<reference evidence="2" key="1">
    <citation type="submission" date="2014-09" db="EMBL/GenBank/DDBJ databases">
        <authorList>
            <person name="Magalhaes I.L.F."/>
            <person name="Oliveira U."/>
            <person name="Santos F.R."/>
            <person name="Vidigal T.H.D.A."/>
            <person name="Brescovit A.D."/>
            <person name="Santos A.J."/>
        </authorList>
    </citation>
    <scope>NUCLEOTIDE SEQUENCE</scope>
    <source>
        <tissue evidence="2">Shoot tissue taken approximately 20 cm above the soil surface</tissue>
    </source>
</reference>
<dbReference type="EMBL" id="GBRH01193583">
    <property type="protein sequence ID" value="JAE04313.1"/>
    <property type="molecule type" value="Transcribed_RNA"/>
</dbReference>
<proteinExistence type="predicted"/>
<dbReference type="AlphaFoldDB" id="A0A0A9F7R5"/>
<feature type="region of interest" description="Disordered" evidence="1">
    <location>
        <begin position="66"/>
        <end position="94"/>
    </location>
</feature>
<sequence>MRHCQGRWTSYSPECSHWADWYTRTRRWSGTKRTPQGPPGRYSTEWRASWTAHRWHSGWRTTARRSKVSSLRRARSDRPAAAAAAARRGSRGGV</sequence>
<accession>A0A0A9F7R5</accession>
<evidence type="ECO:0000313" key="2">
    <source>
        <dbReference type="EMBL" id="JAE04313.1"/>
    </source>
</evidence>
<name>A0A0A9F7R5_ARUDO</name>
<evidence type="ECO:0000256" key="1">
    <source>
        <dbReference type="SAM" id="MobiDB-lite"/>
    </source>
</evidence>